<keyword evidence="1" id="KW-1133">Transmembrane helix</keyword>
<evidence type="ECO:0000313" key="3">
    <source>
        <dbReference type="Proteomes" id="UP000198885"/>
    </source>
</evidence>
<keyword evidence="1" id="KW-0812">Transmembrane</keyword>
<keyword evidence="3" id="KW-1185">Reference proteome</keyword>
<dbReference type="STRING" id="641238.SAMN04490244_104238"/>
<evidence type="ECO:0000256" key="1">
    <source>
        <dbReference type="SAM" id="Phobius"/>
    </source>
</evidence>
<dbReference type="Proteomes" id="UP000198885">
    <property type="component" value="Unassembled WGS sequence"/>
</dbReference>
<reference evidence="2 3" key="1">
    <citation type="submission" date="2016-10" db="EMBL/GenBank/DDBJ databases">
        <authorList>
            <person name="de Groot N.N."/>
        </authorList>
    </citation>
    <scope>NUCLEOTIDE SEQUENCE [LARGE SCALE GENOMIC DNA]</scope>
    <source>
        <strain evidence="2 3">DSM 23042</strain>
    </source>
</reference>
<dbReference type="AlphaFoldDB" id="A0A1H9TKQ0"/>
<proteinExistence type="predicted"/>
<dbReference type="EMBL" id="FOGU01000004">
    <property type="protein sequence ID" value="SER97682.1"/>
    <property type="molecule type" value="Genomic_DNA"/>
</dbReference>
<keyword evidence="1" id="KW-0472">Membrane</keyword>
<feature type="transmembrane region" description="Helical" evidence="1">
    <location>
        <begin position="84"/>
        <end position="103"/>
    </location>
</feature>
<protein>
    <submittedName>
        <fullName evidence="2">Uncharacterized protein</fullName>
    </submittedName>
</protein>
<accession>A0A1H9TKQ0</accession>
<evidence type="ECO:0000313" key="2">
    <source>
        <dbReference type="EMBL" id="SER97682.1"/>
    </source>
</evidence>
<sequence>MDLRCLRRHGHPDPVATVRLLRPVAASGFVLAATCGALLFATQATDYVDNTFFRIKIVLIAVAVLNAALHPGLARLPMARRRMVALLSLALWPAALICGRLIAYS</sequence>
<name>A0A1H9TKQ0_9RHOB</name>
<organism evidence="2 3">
    <name type="scientific">Tranquillimonas rosea</name>
    <dbReference type="NCBI Taxonomy" id="641238"/>
    <lineage>
        <taxon>Bacteria</taxon>
        <taxon>Pseudomonadati</taxon>
        <taxon>Pseudomonadota</taxon>
        <taxon>Alphaproteobacteria</taxon>
        <taxon>Rhodobacterales</taxon>
        <taxon>Roseobacteraceae</taxon>
        <taxon>Tranquillimonas</taxon>
    </lineage>
</organism>
<gene>
    <name evidence="2" type="ORF">SAMN04490244_104238</name>
</gene>
<feature type="transmembrane region" description="Helical" evidence="1">
    <location>
        <begin position="20"/>
        <end position="41"/>
    </location>
</feature>
<feature type="transmembrane region" description="Helical" evidence="1">
    <location>
        <begin position="53"/>
        <end position="72"/>
    </location>
</feature>